<dbReference type="InterPro" id="IPR051011">
    <property type="entry name" value="Metal_resp_trans_reg"/>
</dbReference>
<dbReference type="GO" id="GO:0003700">
    <property type="term" value="F:DNA-binding transcription factor activity"/>
    <property type="evidence" value="ECO:0007669"/>
    <property type="project" value="InterPro"/>
</dbReference>
<dbReference type="PRINTS" id="PR00778">
    <property type="entry name" value="HTHARSR"/>
</dbReference>
<evidence type="ECO:0000256" key="3">
    <source>
        <dbReference type="ARBA" id="ARBA00023163"/>
    </source>
</evidence>
<evidence type="ECO:0000313" key="5">
    <source>
        <dbReference type="EMBL" id="OGG04193.1"/>
    </source>
</evidence>
<keyword evidence="1" id="KW-0805">Transcription regulation</keyword>
<dbReference type="SUPFAM" id="SSF46785">
    <property type="entry name" value="Winged helix' DNA-binding domain"/>
    <property type="match status" value="1"/>
</dbReference>
<dbReference type="PROSITE" id="PS50987">
    <property type="entry name" value="HTH_ARSR_2"/>
    <property type="match status" value="1"/>
</dbReference>
<evidence type="ECO:0000256" key="2">
    <source>
        <dbReference type="ARBA" id="ARBA00023125"/>
    </source>
</evidence>
<sequence length="163" mass="18439">MVPSATSIIAYRAGERKSTPPEYSLDSIRSHAYHIYMNKRSYNSGHRDHPHFVTSGEMKNLRKLTMLHAREKDFLAVIRNLCDQTKFKISMILSRVEEMSVADLSHVLDVPQTTVSHALSDLKNAGVVDSCRCGKFVCYSLSDKGEKMLRLRDAGTGPEEHDR</sequence>
<dbReference type="AlphaFoldDB" id="A0A1F5YVT8"/>
<dbReference type="Pfam" id="PF01022">
    <property type="entry name" value="HTH_5"/>
    <property type="match status" value="1"/>
</dbReference>
<protein>
    <recommendedName>
        <fullName evidence="4">HTH arsR-type domain-containing protein</fullName>
    </recommendedName>
</protein>
<dbReference type="InterPro" id="IPR036388">
    <property type="entry name" value="WH-like_DNA-bd_sf"/>
</dbReference>
<dbReference type="Proteomes" id="UP000178448">
    <property type="component" value="Unassembled WGS sequence"/>
</dbReference>
<dbReference type="NCBIfam" id="NF033788">
    <property type="entry name" value="HTH_metalloreg"/>
    <property type="match status" value="1"/>
</dbReference>
<evidence type="ECO:0000256" key="1">
    <source>
        <dbReference type="ARBA" id="ARBA00023015"/>
    </source>
</evidence>
<gene>
    <name evidence="5" type="ORF">A2Z33_03500</name>
</gene>
<dbReference type="CDD" id="cd00090">
    <property type="entry name" value="HTH_ARSR"/>
    <property type="match status" value="1"/>
</dbReference>
<name>A0A1F5YVT8_9BACT</name>
<dbReference type="EMBL" id="MFJD01000004">
    <property type="protein sequence ID" value="OGG04193.1"/>
    <property type="molecule type" value="Genomic_DNA"/>
</dbReference>
<organism evidence="5 6">
    <name type="scientific">Candidatus Gottesmanbacteria bacterium RBG_16_52_11</name>
    <dbReference type="NCBI Taxonomy" id="1798374"/>
    <lineage>
        <taxon>Bacteria</taxon>
        <taxon>Candidatus Gottesmaniibacteriota</taxon>
    </lineage>
</organism>
<dbReference type="Gene3D" id="1.10.10.10">
    <property type="entry name" value="Winged helix-like DNA-binding domain superfamily/Winged helix DNA-binding domain"/>
    <property type="match status" value="1"/>
</dbReference>
<accession>A0A1F5YVT8</accession>
<proteinExistence type="predicted"/>
<dbReference type="GO" id="GO:0003677">
    <property type="term" value="F:DNA binding"/>
    <property type="evidence" value="ECO:0007669"/>
    <property type="project" value="UniProtKB-KW"/>
</dbReference>
<dbReference type="InterPro" id="IPR036390">
    <property type="entry name" value="WH_DNA-bd_sf"/>
</dbReference>
<dbReference type="STRING" id="1798374.A2Z33_03500"/>
<evidence type="ECO:0000313" key="6">
    <source>
        <dbReference type="Proteomes" id="UP000178448"/>
    </source>
</evidence>
<dbReference type="InterPro" id="IPR011991">
    <property type="entry name" value="ArsR-like_HTH"/>
</dbReference>
<keyword evidence="3" id="KW-0804">Transcription</keyword>
<dbReference type="SMART" id="SM00418">
    <property type="entry name" value="HTH_ARSR"/>
    <property type="match status" value="1"/>
</dbReference>
<feature type="domain" description="HTH arsR-type" evidence="4">
    <location>
        <begin position="66"/>
        <end position="163"/>
    </location>
</feature>
<dbReference type="PANTHER" id="PTHR43132:SF2">
    <property type="entry name" value="ARSENICAL RESISTANCE OPERON REPRESSOR ARSR-RELATED"/>
    <property type="match status" value="1"/>
</dbReference>
<reference evidence="5 6" key="1">
    <citation type="journal article" date="2016" name="Nat. Commun.">
        <title>Thousands of microbial genomes shed light on interconnected biogeochemical processes in an aquifer system.</title>
        <authorList>
            <person name="Anantharaman K."/>
            <person name="Brown C.T."/>
            <person name="Hug L.A."/>
            <person name="Sharon I."/>
            <person name="Castelle C.J."/>
            <person name="Probst A.J."/>
            <person name="Thomas B.C."/>
            <person name="Singh A."/>
            <person name="Wilkins M.J."/>
            <person name="Karaoz U."/>
            <person name="Brodie E.L."/>
            <person name="Williams K.H."/>
            <person name="Hubbard S.S."/>
            <person name="Banfield J.F."/>
        </authorList>
    </citation>
    <scope>NUCLEOTIDE SEQUENCE [LARGE SCALE GENOMIC DNA]</scope>
</reference>
<dbReference type="PANTHER" id="PTHR43132">
    <property type="entry name" value="ARSENICAL RESISTANCE OPERON REPRESSOR ARSR-RELATED"/>
    <property type="match status" value="1"/>
</dbReference>
<dbReference type="InterPro" id="IPR001845">
    <property type="entry name" value="HTH_ArsR_DNA-bd_dom"/>
</dbReference>
<comment type="caution">
    <text evidence="5">The sequence shown here is derived from an EMBL/GenBank/DDBJ whole genome shotgun (WGS) entry which is preliminary data.</text>
</comment>
<evidence type="ECO:0000259" key="4">
    <source>
        <dbReference type="PROSITE" id="PS50987"/>
    </source>
</evidence>
<keyword evidence="2" id="KW-0238">DNA-binding</keyword>